<feature type="repeat" description="PPR" evidence="3">
    <location>
        <begin position="386"/>
        <end position="420"/>
    </location>
</feature>
<dbReference type="FunFam" id="1.25.40.10:FF:000253">
    <property type="entry name" value="Pentatricopeptide repeat-containing protein"/>
    <property type="match status" value="1"/>
</dbReference>
<dbReference type="PANTHER" id="PTHR45717">
    <property type="entry name" value="OS12G0527900 PROTEIN"/>
    <property type="match status" value="1"/>
</dbReference>
<dbReference type="AlphaFoldDB" id="A0ABC8TDU7"/>
<keyword evidence="6" id="KW-1185">Reference proteome</keyword>
<dbReference type="InterPro" id="IPR011990">
    <property type="entry name" value="TPR-like_helical_dom_sf"/>
</dbReference>
<dbReference type="PANTHER" id="PTHR45717:SF3">
    <property type="entry name" value="OS04G0544400 PROTEIN"/>
    <property type="match status" value="1"/>
</dbReference>
<dbReference type="GO" id="GO:0003729">
    <property type="term" value="F:mRNA binding"/>
    <property type="evidence" value="ECO:0007669"/>
    <property type="project" value="UniProtKB-ARBA"/>
</dbReference>
<comment type="caution">
    <text evidence="5">The sequence shown here is derived from an EMBL/GenBank/DDBJ whole genome shotgun (WGS) entry which is preliminary data.</text>
</comment>
<evidence type="ECO:0000256" key="1">
    <source>
        <dbReference type="ARBA" id="ARBA00007626"/>
    </source>
</evidence>
<evidence type="ECO:0000313" key="5">
    <source>
        <dbReference type="EMBL" id="CAK9167602.1"/>
    </source>
</evidence>
<dbReference type="Proteomes" id="UP001642360">
    <property type="component" value="Unassembled WGS sequence"/>
</dbReference>
<dbReference type="FunFam" id="1.25.40.10:FF:000516">
    <property type="entry name" value="Pentatricopeptide repeat-containing protein"/>
    <property type="match status" value="1"/>
</dbReference>
<organism evidence="5 6">
    <name type="scientific">Ilex paraguariensis</name>
    <name type="common">yerba mate</name>
    <dbReference type="NCBI Taxonomy" id="185542"/>
    <lineage>
        <taxon>Eukaryota</taxon>
        <taxon>Viridiplantae</taxon>
        <taxon>Streptophyta</taxon>
        <taxon>Embryophyta</taxon>
        <taxon>Tracheophyta</taxon>
        <taxon>Spermatophyta</taxon>
        <taxon>Magnoliopsida</taxon>
        <taxon>eudicotyledons</taxon>
        <taxon>Gunneridae</taxon>
        <taxon>Pentapetalae</taxon>
        <taxon>asterids</taxon>
        <taxon>campanulids</taxon>
        <taxon>Aquifoliales</taxon>
        <taxon>Aquifoliaceae</taxon>
        <taxon>Ilex</taxon>
    </lineage>
</organism>
<accession>A0ABC8TDU7</accession>
<feature type="region of interest" description="Disordered" evidence="4">
    <location>
        <begin position="506"/>
        <end position="544"/>
    </location>
</feature>
<evidence type="ECO:0000256" key="4">
    <source>
        <dbReference type="SAM" id="MobiDB-lite"/>
    </source>
</evidence>
<dbReference type="SUPFAM" id="SSF81901">
    <property type="entry name" value="HCP-like"/>
    <property type="match status" value="1"/>
</dbReference>
<dbReference type="EMBL" id="CAUOFW020004879">
    <property type="protein sequence ID" value="CAK9167602.1"/>
    <property type="molecule type" value="Genomic_DNA"/>
</dbReference>
<evidence type="ECO:0000313" key="6">
    <source>
        <dbReference type="Proteomes" id="UP001642360"/>
    </source>
</evidence>
<dbReference type="NCBIfam" id="TIGR00756">
    <property type="entry name" value="PPR"/>
    <property type="match status" value="4"/>
</dbReference>
<evidence type="ECO:0008006" key="7">
    <source>
        <dbReference type="Google" id="ProtNLM"/>
    </source>
</evidence>
<sequence length="544" mass="62348">MLLQPITTSKTPLHHHSHHHVSLSYSLSFRSGLSSSSLIRPITSQRNPGITCSISQAYSYGTLDYERRPVMKWNTVYKRISMMQNPEMGPAGVLNQCENEGKKLTKWELSRVVKELRKFRRFKLALEVYEWMNNRGERFKISTSDAAIQLDLIAKVHGISSAEDYFMKLPGALKDKRTYGSLLNAYVRARMRDKAEYLIDQMRNRDYASHALPFNVMMTLYMNLKDYDKVDTMVQEMMEKNIPLDIYTYNIWLSSRGSQGSAEEMEQVFEQMKLDRTINPNWTTFSTMATIYIKHGQLEKAKDCLKNIESRITGRDRMPYHYLISHYGTIGNKGEVNRMWNLYKSTFPYVPNLGYHAVISSFIRLGDIEVAEKIYEEWLSIKNAYDPRIGNLLLGLYVRNGFLEKAEAFFNQMVEVGGKPNSSTWEILSESRIREGMISEALSCLKKAISAEGPKNWRPKPVNVSSILKLCEQDADMVSKEDLFGLLRQLGCLEDEAYMSCIPGSNGMATGNQLPMEKGRTDDDDGDNDDEDAKMLLNQLQGSL</sequence>
<dbReference type="Pfam" id="PF13812">
    <property type="entry name" value="PPR_3"/>
    <property type="match status" value="1"/>
</dbReference>
<evidence type="ECO:0000256" key="2">
    <source>
        <dbReference type="ARBA" id="ARBA00022737"/>
    </source>
</evidence>
<comment type="similarity">
    <text evidence="1">Belongs to the PPR family. P subfamily.</text>
</comment>
<dbReference type="PROSITE" id="PS51375">
    <property type="entry name" value="PPR"/>
    <property type="match status" value="2"/>
</dbReference>
<dbReference type="Gene3D" id="1.25.40.10">
    <property type="entry name" value="Tetratricopeptide repeat domain"/>
    <property type="match status" value="3"/>
</dbReference>
<proteinExistence type="inferred from homology"/>
<dbReference type="Pfam" id="PF01535">
    <property type="entry name" value="PPR"/>
    <property type="match status" value="3"/>
</dbReference>
<evidence type="ECO:0000256" key="3">
    <source>
        <dbReference type="PROSITE-ProRule" id="PRU00708"/>
    </source>
</evidence>
<protein>
    <recommendedName>
        <fullName evidence="7">Pentatricopeptide repeat-containing protein</fullName>
    </recommendedName>
</protein>
<gene>
    <name evidence="5" type="ORF">ILEXP_LOCUS36879</name>
</gene>
<feature type="repeat" description="PPR" evidence="3">
    <location>
        <begin position="175"/>
        <end position="209"/>
    </location>
</feature>
<keyword evidence="2" id="KW-0677">Repeat</keyword>
<dbReference type="InterPro" id="IPR002885">
    <property type="entry name" value="PPR_rpt"/>
</dbReference>
<name>A0ABC8TDU7_9AQUA</name>
<feature type="compositionally biased region" description="Acidic residues" evidence="4">
    <location>
        <begin position="522"/>
        <end position="532"/>
    </location>
</feature>
<reference evidence="5 6" key="1">
    <citation type="submission" date="2024-02" db="EMBL/GenBank/DDBJ databases">
        <authorList>
            <person name="Vignale AGUSTIN F."/>
            <person name="Sosa J E."/>
            <person name="Modenutti C."/>
        </authorList>
    </citation>
    <scope>NUCLEOTIDE SEQUENCE [LARGE SCALE GENOMIC DNA]</scope>
</reference>